<feature type="region of interest" description="Disordered" evidence="1">
    <location>
        <begin position="60"/>
        <end position="106"/>
    </location>
</feature>
<reference evidence="3 4" key="1">
    <citation type="submission" date="2019-01" db="EMBL/GenBank/DDBJ databases">
        <title>Lujinxingia litoralis gen. nov., sp. nov. and Lujinxingia sediminis gen. nov., sp. nov., new members in the order Bradymonadales, isolated from coastal sediment.</title>
        <authorList>
            <person name="Li C.-M."/>
        </authorList>
    </citation>
    <scope>NUCLEOTIDE SEQUENCE [LARGE SCALE GENOMIC DNA]</scope>
    <source>
        <strain evidence="3 4">SEH01</strain>
    </source>
</reference>
<feature type="compositionally biased region" description="Low complexity" evidence="1">
    <location>
        <begin position="60"/>
        <end position="72"/>
    </location>
</feature>
<dbReference type="EMBL" id="SADD01000001">
    <property type="protein sequence ID" value="RVU48800.1"/>
    <property type="molecule type" value="Genomic_DNA"/>
</dbReference>
<keyword evidence="2" id="KW-1133">Transmembrane helix</keyword>
<proteinExistence type="predicted"/>
<feature type="transmembrane region" description="Helical" evidence="2">
    <location>
        <begin position="12"/>
        <end position="34"/>
    </location>
</feature>
<protein>
    <recommendedName>
        <fullName evidence="5">Energy transducer TonB</fullName>
    </recommendedName>
</protein>
<keyword evidence="2" id="KW-0472">Membrane</keyword>
<evidence type="ECO:0000313" key="3">
    <source>
        <dbReference type="EMBL" id="RVU48800.1"/>
    </source>
</evidence>
<gene>
    <name evidence="3" type="ORF">EA187_05050</name>
</gene>
<dbReference type="Proteomes" id="UP000282926">
    <property type="component" value="Unassembled WGS sequence"/>
</dbReference>
<evidence type="ECO:0000256" key="2">
    <source>
        <dbReference type="SAM" id="Phobius"/>
    </source>
</evidence>
<accession>A0ABY0CZE6</accession>
<feature type="compositionally biased region" description="Polar residues" evidence="1">
    <location>
        <begin position="96"/>
        <end position="106"/>
    </location>
</feature>
<evidence type="ECO:0000313" key="4">
    <source>
        <dbReference type="Proteomes" id="UP000282926"/>
    </source>
</evidence>
<dbReference type="RefSeq" id="WP_127779384.1">
    <property type="nucleotide sequence ID" value="NZ_SADD01000001.1"/>
</dbReference>
<keyword evidence="2" id="KW-0812">Transmembrane</keyword>
<organism evidence="3 4">
    <name type="scientific">Lujinxingia sediminis</name>
    <dbReference type="NCBI Taxonomy" id="2480984"/>
    <lineage>
        <taxon>Bacteria</taxon>
        <taxon>Deltaproteobacteria</taxon>
        <taxon>Bradymonadales</taxon>
        <taxon>Lujinxingiaceae</taxon>
        <taxon>Lujinxingia</taxon>
    </lineage>
</organism>
<comment type="caution">
    <text evidence="3">The sequence shown here is derived from an EMBL/GenBank/DDBJ whole genome shotgun (WGS) entry which is preliminary data.</text>
</comment>
<name>A0ABY0CZE6_9DELT</name>
<evidence type="ECO:0008006" key="5">
    <source>
        <dbReference type="Google" id="ProtNLM"/>
    </source>
</evidence>
<evidence type="ECO:0000256" key="1">
    <source>
        <dbReference type="SAM" id="MobiDB-lite"/>
    </source>
</evidence>
<keyword evidence="4" id="KW-1185">Reference proteome</keyword>
<sequence>MPRYRRPQRRAPNWRAAAIQIAVLTLMLVALLSFKDVIGTGTTAFVESLTAEDVQVAAPDARGADAPGVDAPSRADQAQIDGGTAESADSAELANTPDSPGSSDVD</sequence>